<evidence type="ECO:0000313" key="1">
    <source>
        <dbReference type="EMBL" id="VUC21755.1"/>
    </source>
</evidence>
<organism evidence="1 2">
    <name type="scientific">Bionectria ochroleuca</name>
    <name type="common">Gliocladium roseum</name>
    <dbReference type="NCBI Taxonomy" id="29856"/>
    <lineage>
        <taxon>Eukaryota</taxon>
        <taxon>Fungi</taxon>
        <taxon>Dikarya</taxon>
        <taxon>Ascomycota</taxon>
        <taxon>Pezizomycotina</taxon>
        <taxon>Sordariomycetes</taxon>
        <taxon>Hypocreomycetidae</taxon>
        <taxon>Hypocreales</taxon>
        <taxon>Bionectriaceae</taxon>
        <taxon>Clonostachys</taxon>
    </lineage>
</organism>
<reference evidence="1 2" key="1">
    <citation type="submission" date="2019-06" db="EMBL/GenBank/DDBJ databases">
        <authorList>
            <person name="Broberg M."/>
        </authorList>
    </citation>
    <scope>NUCLEOTIDE SEQUENCE [LARGE SCALE GENOMIC DNA]</scope>
</reference>
<evidence type="ECO:0000313" key="2">
    <source>
        <dbReference type="Proteomes" id="UP000766486"/>
    </source>
</evidence>
<protein>
    <submittedName>
        <fullName evidence="1">Uncharacterized protein</fullName>
    </submittedName>
</protein>
<proteinExistence type="predicted"/>
<gene>
    <name evidence="1" type="ORF">CLO192961_LOCUS62771</name>
</gene>
<dbReference type="Proteomes" id="UP000766486">
    <property type="component" value="Unassembled WGS sequence"/>
</dbReference>
<name>A0ABY6TSX4_BIOOC</name>
<sequence>MALKACNLPIKVQANSAATVHQRLDASAWSEPRSEAALGSWRCALGLLRLAIRTALGSARLGPVGDQMRVSGGTKGKYEQSTVDACIRTSSWHRLDAAGQIPLQAISTDASFQA</sequence>
<comment type="caution">
    <text evidence="1">The sequence shown here is derived from an EMBL/GenBank/DDBJ whole genome shotgun (WGS) entry which is preliminary data.</text>
</comment>
<keyword evidence="2" id="KW-1185">Reference proteome</keyword>
<accession>A0ABY6TSX4</accession>
<dbReference type="EMBL" id="CABFNS010000458">
    <property type="protein sequence ID" value="VUC21755.1"/>
    <property type="molecule type" value="Genomic_DNA"/>
</dbReference>